<organism evidence="3 4">
    <name type="scientific">Salinibacter ruber</name>
    <dbReference type="NCBI Taxonomy" id="146919"/>
    <lineage>
        <taxon>Bacteria</taxon>
        <taxon>Pseudomonadati</taxon>
        <taxon>Rhodothermota</taxon>
        <taxon>Rhodothermia</taxon>
        <taxon>Rhodothermales</taxon>
        <taxon>Salinibacteraceae</taxon>
        <taxon>Salinibacter</taxon>
    </lineage>
</organism>
<dbReference type="AlphaFoldDB" id="A0A9X2Q242"/>
<feature type="compositionally biased region" description="Basic and acidic residues" evidence="2">
    <location>
        <begin position="623"/>
        <end position="658"/>
    </location>
</feature>
<feature type="compositionally biased region" description="Basic and acidic residues" evidence="2">
    <location>
        <begin position="155"/>
        <end position="175"/>
    </location>
</feature>
<feature type="region of interest" description="Disordered" evidence="2">
    <location>
        <begin position="506"/>
        <end position="527"/>
    </location>
</feature>
<accession>A0A9X2Q242</accession>
<feature type="region of interest" description="Disordered" evidence="2">
    <location>
        <begin position="1"/>
        <end position="46"/>
    </location>
</feature>
<evidence type="ECO:0000313" key="4">
    <source>
        <dbReference type="Proteomes" id="UP001155057"/>
    </source>
</evidence>
<keyword evidence="1" id="KW-0175">Coiled coil</keyword>
<evidence type="ECO:0000256" key="1">
    <source>
        <dbReference type="SAM" id="Coils"/>
    </source>
</evidence>
<evidence type="ECO:0000256" key="2">
    <source>
        <dbReference type="SAM" id="MobiDB-lite"/>
    </source>
</evidence>
<sequence>MAAESGSNRNDSEGPSGKDGIPSGTFSGDNGTVGRGEAEVEEEGGVDAAAARVVAANEMLQERAEWEERLTAEFEQRAVERFEDVEQARKAYRENMVEVGGRRAREVMIRPGDHFEGEGEKKAFAYPGQLRTRSVEEDTKLRELNDEIERVEREMEALEDIRREAAERTSERPPEETPEPEAGSVNEQIRRIEGELEEENVSDKVDRIANLVGKKGEADRLEREREMLEEAMELEGETLKARVENARTAAKEAKEEFIEALDRVYETPQKAAMNFESVARREGFDEAAATLAHAPEELGEMKEGEMVSWETQDFVVMEPGRRTAAETYVRAPESEVQKAAKWTLAEAKRTELDLQNAMHREGLSRAEVYRRAGSRTRQKADQAAQVIQRADREHSKIRRRLGYHPDDRYEGDLEAERDGADEDTIEKLKERGQSEEVPSVQAKSAAMTVEKRREALQEALKEIYMSPGKAETRIEARAFADGISTDSESFEETVKDAGRDLSRFGTTDMQFGSLQGRGTPGDSGYQRSKSRRFLDMTRYARIAGEIAEEVVEQGPDQETEEAMKKVRTAFKGGAAAGTIVAVGVAKGTGYTYQKIRNGMDKQSARMELQRRIQEYGEALETYKDQKREATGKDIEQRLNERGERMDRDKGESETRSRTAEQGGYEGSDKREASEPMRDRVETVKEEARSDAVDARQSRTTRGGRGSGVMNEVAEMRENSTGASQPNAEEQTETTGPSRTDGDGGKGQPSSEQGRGGRGGRR</sequence>
<feature type="coiled-coil region" evidence="1">
    <location>
        <begin position="56"/>
        <end position="95"/>
    </location>
</feature>
<feature type="coiled-coil region" evidence="1">
    <location>
        <begin position="211"/>
        <end position="263"/>
    </location>
</feature>
<name>A0A9X2Q242_9BACT</name>
<feature type="region of interest" description="Disordered" evidence="2">
    <location>
        <begin position="623"/>
        <end position="761"/>
    </location>
</feature>
<feature type="region of interest" description="Disordered" evidence="2">
    <location>
        <begin position="400"/>
        <end position="448"/>
    </location>
</feature>
<feature type="compositionally biased region" description="Polar residues" evidence="2">
    <location>
        <begin position="718"/>
        <end position="737"/>
    </location>
</feature>
<dbReference type="RefSeq" id="WP_259123723.1">
    <property type="nucleotide sequence ID" value="NZ_JANTZO010000005.1"/>
</dbReference>
<evidence type="ECO:0000313" key="3">
    <source>
        <dbReference type="EMBL" id="MCS3709831.1"/>
    </source>
</evidence>
<gene>
    <name evidence="3" type="ORF">GGP61_001435</name>
</gene>
<dbReference type="Proteomes" id="UP001155057">
    <property type="component" value="Unassembled WGS sequence"/>
</dbReference>
<feature type="region of interest" description="Disordered" evidence="2">
    <location>
        <begin position="155"/>
        <end position="188"/>
    </location>
</feature>
<feature type="compositionally biased region" description="Basic and acidic residues" evidence="2">
    <location>
        <begin position="425"/>
        <end position="434"/>
    </location>
</feature>
<protein>
    <submittedName>
        <fullName evidence="3">Uncharacterized protein</fullName>
    </submittedName>
</protein>
<dbReference type="EMBL" id="JANUAE010000004">
    <property type="protein sequence ID" value="MCS3709831.1"/>
    <property type="molecule type" value="Genomic_DNA"/>
</dbReference>
<proteinExistence type="predicted"/>
<reference evidence="3" key="1">
    <citation type="submission" date="2022-08" db="EMBL/GenBank/DDBJ databases">
        <title>Genomic Encyclopedia of Type Strains, Phase V (KMG-V): Genome sequencing to study the core and pangenomes of soil and plant-associated prokaryotes.</title>
        <authorList>
            <person name="Whitman W."/>
        </authorList>
    </citation>
    <scope>NUCLEOTIDE SEQUENCE</scope>
    <source>
        <strain evidence="3">SP3049</strain>
    </source>
</reference>
<feature type="compositionally biased region" description="Basic and acidic residues" evidence="2">
    <location>
        <begin position="666"/>
        <end position="696"/>
    </location>
</feature>
<feature type="compositionally biased region" description="Basic and acidic residues" evidence="2">
    <location>
        <begin position="403"/>
        <end position="418"/>
    </location>
</feature>
<comment type="caution">
    <text evidence="3">The sequence shown here is derived from an EMBL/GenBank/DDBJ whole genome shotgun (WGS) entry which is preliminary data.</text>
</comment>